<evidence type="ECO:0000256" key="7">
    <source>
        <dbReference type="ARBA" id="ARBA00022576"/>
    </source>
</evidence>
<dbReference type="FunFam" id="3.20.10.10:FF:000002">
    <property type="entry name" value="D-alanine aminotransferase"/>
    <property type="match status" value="1"/>
</dbReference>
<dbReference type="RefSeq" id="WP_269332906.1">
    <property type="nucleotide sequence ID" value="NZ_JAMZFT010000002.1"/>
</dbReference>
<name>A0A9J6PEV5_9PROT</name>
<evidence type="ECO:0000256" key="11">
    <source>
        <dbReference type="ARBA" id="ARBA00048212"/>
    </source>
</evidence>
<dbReference type="InterPro" id="IPR001544">
    <property type="entry name" value="Aminotrans_IV"/>
</dbReference>
<dbReference type="AlphaFoldDB" id="A0A9J6PEV5"/>
<reference evidence="15" key="1">
    <citation type="submission" date="2022-06" db="EMBL/GenBank/DDBJ databases">
        <title>Isolation and Genomics of Futiania mangrovii gen. nov., sp. nov., a Rare and Metabolically-versatile member in the Class Alphaproteobacteria.</title>
        <authorList>
            <person name="Liu L."/>
            <person name="Huang W.-C."/>
            <person name="Pan J."/>
            <person name="Li J."/>
            <person name="Huang Y."/>
            <person name="Du H."/>
            <person name="Liu Y."/>
            <person name="Li M."/>
        </authorList>
    </citation>
    <scope>NUCLEOTIDE SEQUENCE</scope>
    <source>
        <strain evidence="15">FT118</strain>
    </source>
</reference>
<evidence type="ECO:0000256" key="14">
    <source>
        <dbReference type="RuleBase" id="RU364094"/>
    </source>
</evidence>
<dbReference type="NCBIfam" id="TIGR01122">
    <property type="entry name" value="ilvE_I"/>
    <property type="match status" value="1"/>
</dbReference>
<comment type="pathway">
    <text evidence="4 14">Amino-acid biosynthesis; L-valine biosynthesis; L-valine from pyruvate: step 4/4.</text>
</comment>
<dbReference type="Gene3D" id="3.20.10.10">
    <property type="entry name" value="D-amino Acid Aminotransferase, subunit A, domain 2"/>
    <property type="match status" value="1"/>
</dbReference>
<dbReference type="InterPro" id="IPR005785">
    <property type="entry name" value="B_amino_transI"/>
</dbReference>
<dbReference type="GO" id="GO:0009082">
    <property type="term" value="P:branched-chain amino acid biosynthetic process"/>
    <property type="evidence" value="ECO:0007669"/>
    <property type="project" value="UniProtKB-KW"/>
</dbReference>
<evidence type="ECO:0000313" key="16">
    <source>
        <dbReference type="Proteomes" id="UP001055804"/>
    </source>
</evidence>
<accession>A0A9J6PEV5</accession>
<comment type="pathway">
    <text evidence="5 14">Amino-acid biosynthesis; L-leucine biosynthesis; L-leucine from 3-methyl-2-oxobutanoate: step 4/4.</text>
</comment>
<keyword evidence="9 14" id="KW-0663">Pyridoxal phosphate</keyword>
<keyword evidence="14" id="KW-0028">Amino-acid biosynthesis</keyword>
<dbReference type="GO" id="GO:0008652">
    <property type="term" value="P:amino acid biosynthetic process"/>
    <property type="evidence" value="ECO:0007669"/>
    <property type="project" value="UniProtKB-KW"/>
</dbReference>
<sequence>MDTSNAPYMILNGKVVPFAEARIHCLAPAVTYGANVFEGLRAYWNADDGQLYVFRVEEHLDRLFYSAKVMRIEHPWTREDFRNGLLELLRVNEVKESVHMRIHLYVDEDGFMTATSPGGMFISCVFRPTSKIAMQGCRAQVSSWTRISDNASPPRVKSAANYFNGRLASLQAKSDGYDTAILLSETGRVTEGPGACLFIVRDGRIVTPDVSNDILESITRATLIEGAKEWLGLDVEQRPIARTELYAADEVFFCGTGQEVLPVVEVDRFPVGTGTVGPITAELQRRYFGVARGTDTAHPDWRTPVYV</sequence>
<evidence type="ECO:0000256" key="5">
    <source>
        <dbReference type="ARBA" id="ARBA00005072"/>
    </source>
</evidence>
<dbReference type="GO" id="GO:0004084">
    <property type="term" value="F:branched-chain-amino-acid transaminase activity"/>
    <property type="evidence" value="ECO:0007669"/>
    <property type="project" value="UniProtKB-EC"/>
</dbReference>
<evidence type="ECO:0000256" key="8">
    <source>
        <dbReference type="ARBA" id="ARBA00022679"/>
    </source>
</evidence>
<comment type="pathway">
    <text evidence="3 14">Amino-acid biosynthesis; L-isoleucine biosynthesis; L-isoleucine from 2-oxobutanoate: step 4/4.</text>
</comment>
<evidence type="ECO:0000256" key="10">
    <source>
        <dbReference type="ARBA" id="ARBA00023304"/>
    </source>
</evidence>
<dbReference type="PANTHER" id="PTHR42743:SF11">
    <property type="entry name" value="AMINODEOXYCHORISMATE LYASE"/>
    <property type="match status" value="1"/>
</dbReference>
<dbReference type="SUPFAM" id="SSF56752">
    <property type="entry name" value="D-aminoacid aminotransferase-like PLP-dependent enzymes"/>
    <property type="match status" value="1"/>
</dbReference>
<evidence type="ECO:0000256" key="4">
    <source>
        <dbReference type="ARBA" id="ARBA00004931"/>
    </source>
</evidence>
<comment type="similarity">
    <text evidence="6 14">Belongs to the class-IV pyridoxal-phosphate-dependent aminotransferase family.</text>
</comment>
<comment type="catalytic activity">
    <reaction evidence="13 14">
        <text>L-leucine + 2-oxoglutarate = 4-methyl-2-oxopentanoate + L-glutamate</text>
        <dbReference type="Rhea" id="RHEA:18321"/>
        <dbReference type="ChEBI" id="CHEBI:16810"/>
        <dbReference type="ChEBI" id="CHEBI:17865"/>
        <dbReference type="ChEBI" id="CHEBI:29985"/>
        <dbReference type="ChEBI" id="CHEBI:57427"/>
        <dbReference type="EC" id="2.6.1.42"/>
    </reaction>
</comment>
<dbReference type="EC" id="2.6.1.42" evidence="14"/>
<protein>
    <recommendedName>
        <fullName evidence="14">Branched-chain-amino-acid aminotransferase</fullName>
        <shortName evidence="14">BCAT</shortName>
        <ecNumber evidence="14">2.6.1.42</ecNumber>
    </recommendedName>
</protein>
<comment type="function">
    <text evidence="2 14">Acts on leucine, isoleucine and valine.</text>
</comment>
<keyword evidence="10 14" id="KW-0100">Branched-chain amino acid biosynthesis</keyword>
<dbReference type="InterPro" id="IPR036038">
    <property type="entry name" value="Aminotransferase-like"/>
</dbReference>
<keyword evidence="8 14" id="KW-0808">Transferase</keyword>
<evidence type="ECO:0000256" key="13">
    <source>
        <dbReference type="ARBA" id="ARBA00049229"/>
    </source>
</evidence>
<dbReference type="Gene3D" id="3.30.470.10">
    <property type="match status" value="1"/>
</dbReference>
<keyword evidence="7 14" id="KW-0032">Aminotransferase</keyword>
<keyword evidence="16" id="KW-1185">Reference proteome</keyword>
<evidence type="ECO:0000256" key="12">
    <source>
        <dbReference type="ARBA" id="ARBA00048798"/>
    </source>
</evidence>
<comment type="caution">
    <text evidence="15">The sequence shown here is derived from an EMBL/GenBank/DDBJ whole genome shotgun (WGS) entry which is preliminary data.</text>
</comment>
<evidence type="ECO:0000256" key="3">
    <source>
        <dbReference type="ARBA" id="ARBA00004824"/>
    </source>
</evidence>
<dbReference type="PANTHER" id="PTHR42743">
    <property type="entry name" value="AMINO-ACID AMINOTRANSFERASE"/>
    <property type="match status" value="1"/>
</dbReference>
<evidence type="ECO:0000256" key="2">
    <source>
        <dbReference type="ARBA" id="ARBA00003109"/>
    </source>
</evidence>
<dbReference type="Pfam" id="PF01063">
    <property type="entry name" value="Aminotran_4"/>
    <property type="match status" value="1"/>
</dbReference>
<evidence type="ECO:0000256" key="6">
    <source>
        <dbReference type="ARBA" id="ARBA00009320"/>
    </source>
</evidence>
<organism evidence="15 16">
    <name type="scientific">Futiania mangrovi</name>
    <dbReference type="NCBI Taxonomy" id="2959716"/>
    <lineage>
        <taxon>Bacteria</taxon>
        <taxon>Pseudomonadati</taxon>
        <taxon>Pseudomonadota</taxon>
        <taxon>Alphaproteobacteria</taxon>
        <taxon>Futianiales</taxon>
        <taxon>Futianiaceae</taxon>
        <taxon>Futiania</taxon>
    </lineage>
</organism>
<dbReference type="Proteomes" id="UP001055804">
    <property type="component" value="Unassembled WGS sequence"/>
</dbReference>
<evidence type="ECO:0000256" key="9">
    <source>
        <dbReference type="ARBA" id="ARBA00022898"/>
    </source>
</evidence>
<evidence type="ECO:0000256" key="1">
    <source>
        <dbReference type="ARBA" id="ARBA00001933"/>
    </source>
</evidence>
<dbReference type="InterPro" id="IPR043132">
    <property type="entry name" value="BCAT-like_C"/>
</dbReference>
<dbReference type="EMBL" id="JAMZFT010000002">
    <property type="protein sequence ID" value="MCP1336966.1"/>
    <property type="molecule type" value="Genomic_DNA"/>
</dbReference>
<comment type="cofactor">
    <cofactor evidence="1 14">
        <name>pyridoxal 5'-phosphate</name>
        <dbReference type="ChEBI" id="CHEBI:597326"/>
    </cofactor>
</comment>
<gene>
    <name evidence="14" type="primary">ilvE</name>
    <name evidence="15" type="ORF">NJQ99_11140</name>
</gene>
<dbReference type="InterPro" id="IPR043131">
    <property type="entry name" value="BCAT-like_N"/>
</dbReference>
<comment type="catalytic activity">
    <reaction evidence="11 14">
        <text>L-valine + 2-oxoglutarate = 3-methyl-2-oxobutanoate + L-glutamate</text>
        <dbReference type="Rhea" id="RHEA:24813"/>
        <dbReference type="ChEBI" id="CHEBI:11851"/>
        <dbReference type="ChEBI" id="CHEBI:16810"/>
        <dbReference type="ChEBI" id="CHEBI:29985"/>
        <dbReference type="ChEBI" id="CHEBI:57762"/>
        <dbReference type="EC" id="2.6.1.42"/>
    </reaction>
</comment>
<dbReference type="InterPro" id="IPR050571">
    <property type="entry name" value="Class-IV_PLP-Dep_Aminotrnsfr"/>
</dbReference>
<dbReference type="NCBIfam" id="NF005146">
    <property type="entry name" value="PRK06606.1"/>
    <property type="match status" value="1"/>
</dbReference>
<proteinExistence type="inferred from homology"/>
<evidence type="ECO:0000313" key="15">
    <source>
        <dbReference type="EMBL" id="MCP1336966.1"/>
    </source>
</evidence>
<comment type="catalytic activity">
    <reaction evidence="12 14">
        <text>L-isoleucine + 2-oxoglutarate = (S)-3-methyl-2-oxopentanoate + L-glutamate</text>
        <dbReference type="Rhea" id="RHEA:24801"/>
        <dbReference type="ChEBI" id="CHEBI:16810"/>
        <dbReference type="ChEBI" id="CHEBI:29985"/>
        <dbReference type="ChEBI" id="CHEBI:35146"/>
        <dbReference type="ChEBI" id="CHEBI:58045"/>
        <dbReference type="EC" id="2.6.1.42"/>
    </reaction>
</comment>